<evidence type="ECO:0000313" key="4">
    <source>
        <dbReference type="EMBL" id="GFO94680.1"/>
    </source>
</evidence>
<accession>A0AAI9K2W3</accession>
<reference evidence="4" key="1">
    <citation type="submission" date="2020-06" db="EMBL/GenBank/DDBJ databases">
        <title>Characterization of fructooligosaccharide metabolism and fructooligosaccharide-degrading enzymes in human commensal butyrate producers.</title>
        <authorList>
            <person name="Tanno H."/>
            <person name="Fujii T."/>
            <person name="Hirano K."/>
            <person name="Maeno S."/>
            <person name="Tonozuka T."/>
            <person name="Sakamoto M."/>
            <person name="Ohkuma M."/>
            <person name="Tochio T."/>
            <person name="Endo A."/>
        </authorList>
    </citation>
    <scope>NUCLEOTIDE SEQUENCE</scope>
    <source>
        <strain evidence="4">JCM 31265</strain>
    </source>
</reference>
<dbReference type="Proteomes" id="UP000660047">
    <property type="component" value="Unassembled WGS sequence"/>
</dbReference>
<evidence type="ECO:0000256" key="2">
    <source>
        <dbReference type="SAM" id="MobiDB-lite"/>
    </source>
</evidence>
<proteinExistence type="predicted"/>
<keyword evidence="3" id="KW-0472">Membrane</keyword>
<sequence>MMKLFRPGGAISVFLIIILVPCLVLCFLYVDLSRIELSKSSVESTADTTLNSLMANYDTVLSDYYGLVASVQNIDDFCDKSKEFFKKTLEANGVSDSQSNEIVSWVFSQIQGGGDYSDLLQGQLVSGTENLYAVAGSGIGENPALVKEGVVEFMKYRAPEMAVESIYDKLVKDGDTLKNDLKNSSEDSELAQSREDFSETEGALSKAEFYTYYYYQQYARGDGSENSSGPSKNEITEIRQYVEQSIKDYEDITKTTVGKLWISKAGKPSSVNKYYIGLSSTEGNDGIVKNLATGTGGYNEKKVAKDVKSFEKDKKYYIKWSKVENQKQEVANKLAELETALDNADKAVSKYADKNYGTGDDQANKAQWYYFAYNAAKDSIKDVNSKGDALAKAWVTYTAMLDCEADPDDSTFPSDWKKDERAYSDEIKADVHTIFNGDFPDSGLNGHGGKYMTVKNALVDIYNGGVLSEYDTSGVSSKLNDIATNLAAYREKIQSYIDALSLVIEGDGNKHKITKKHELLSLDELSDLVWEYYSDYNDWKGNATESKTSLGTEQRTEVGTYEKEKRDVDGDDVVEFKNKLIKEREALQSIVDAIDSIKYGSKKLTDIKNFDTFYSQFKNKFTNPTEPIRNSRIDIDGHDIYYKLLTPQKTEALIPVPECKLILEKGDDTYYDFLLTRGYESDGKSLKDLKKDVDEKDGKIDDFKKQKEDAENSEDTKKDKSGSDEIKNSSNVNVGEYEGSKFGAGTLLKGFAQTIENFANQKGPNVRDSLYATLYTMNMFSYRTYVYEGKYDDYTDSYGDEITYENCEEKYKTVSSNWADEKATYTYNKSLTNHMINNANNAAFNAEVEYVLYGSTNEENLKSAYANIYEIRLALNLASGYLNFWSAGKNTTADVINGAADLIAEITRHIIPAPVTKAVLIALLAALESIQDMKILNKGIPLEVYKVSDEQWSYSINKKGDSKDDVGISDPKSPKKGEGICMQYSDYLFIFLYSMFQSGDDKTNKAYCRLGRLIEANMQKVDKDHPQFSLKQSKTLFTLTSEIDVSPLMMDQPLASDYKDSLADGSWNRYTIEVTRGY</sequence>
<dbReference type="Pfam" id="PF18960">
    <property type="entry name" value="DUF5702"/>
    <property type="match status" value="1"/>
</dbReference>
<dbReference type="AlphaFoldDB" id="A0AAI9K2W3"/>
<name>A0AAI9K2W3_9FIRM</name>
<feature type="coiled-coil region" evidence="1">
    <location>
        <begin position="320"/>
        <end position="354"/>
    </location>
</feature>
<keyword evidence="1" id="KW-0175">Coiled coil</keyword>
<evidence type="ECO:0000256" key="3">
    <source>
        <dbReference type="SAM" id="Phobius"/>
    </source>
</evidence>
<organism evidence="4 5">
    <name type="scientific">Coprococcus eutactus</name>
    <dbReference type="NCBI Taxonomy" id="33043"/>
    <lineage>
        <taxon>Bacteria</taxon>
        <taxon>Bacillati</taxon>
        <taxon>Bacillota</taxon>
        <taxon>Clostridia</taxon>
        <taxon>Lachnospirales</taxon>
        <taxon>Lachnospiraceae</taxon>
        <taxon>Coprococcus</taxon>
    </lineage>
</organism>
<evidence type="ECO:0000256" key="1">
    <source>
        <dbReference type="SAM" id="Coils"/>
    </source>
</evidence>
<feature type="transmembrane region" description="Helical" evidence="3">
    <location>
        <begin position="12"/>
        <end position="30"/>
    </location>
</feature>
<evidence type="ECO:0000313" key="5">
    <source>
        <dbReference type="Proteomes" id="UP000660047"/>
    </source>
</evidence>
<keyword evidence="3" id="KW-1133">Transmembrane helix</keyword>
<feature type="compositionally biased region" description="Basic and acidic residues" evidence="2">
    <location>
        <begin position="702"/>
        <end position="727"/>
    </location>
</feature>
<dbReference type="EMBL" id="BLYL01000009">
    <property type="protein sequence ID" value="GFO94680.1"/>
    <property type="molecule type" value="Genomic_DNA"/>
</dbReference>
<protein>
    <submittedName>
        <fullName evidence="4">Uncharacterized protein</fullName>
    </submittedName>
</protein>
<gene>
    <name evidence="4" type="ORF">COEU31_17260</name>
</gene>
<comment type="caution">
    <text evidence="4">The sequence shown here is derived from an EMBL/GenBank/DDBJ whole genome shotgun (WGS) entry which is preliminary data.</text>
</comment>
<feature type="region of interest" description="Disordered" evidence="2">
    <location>
        <begin position="702"/>
        <end position="731"/>
    </location>
</feature>
<keyword evidence="3" id="KW-0812">Transmembrane</keyword>
<dbReference type="InterPro" id="IPR043756">
    <property type="entry name" value="DUF5702"/>
</dbReference>